<dbReference type="GO" id="GO:0030261">
    <property type="term" value="P:chromosome condensation"/>
    <property type="evidence" value="ECO:0007669"/>
    <property type="project" value="UniProtKB-KW"/>
</dbReference>
<sequence length="93" mass="10057">MTKAELIDHIAKDAGLSKTDTARAFDATIDSIINAVKDGQKVTLVGFGTFSVTDRKAREGRNPRTGDVINIPEARVPKFVAGRAFKDAVNKKN</sequence>
<dbReference type="CDD" id="cd13831">
    <property type="entry name" value="HU"/>
    <property type="match status" value="1"/>
</dbReference>
<dbReference type="GO" id="GO:0030527">
    <property type="term" value="F:structural constituent of chromatin"/>
    <property type="evidence" value="ECO:0007669"/>
    <property type="project" value="InterPro"/>
</dbReference>
<evidence type="ECO:0000256" key="3">
    <source>
        <dbReference type="ARBA" id="ARBA00023125"/>
    </source>
</evidence>
<dbReference type="InterPro" id="IPR000119">
    <property type="entry name" value="Hist_DNA-bd"/>
</dbReference>
<dbReference type="GO" id="GO:0003677">
    <property type="term" value="F:DNA binding"/>
    <property type="evidence" value="ECO:0007669"/>
    <property type="project" value="UniProtKB-KW"/>
</dbReference>
<proteinExistence type="inferred from homology"/>
<protein>
    <submittedName>
        <fullName evidence="5">Histone-like bacterial DNA-binding protein</fullName>
    </submittedName>
</protein>
<comment type="similarity">
    <text evidence="1 4">Belongs to the bacterial histone-like protein family.</text>
</comment>
<comment type="caution">
    <text evidence="5">The sequence shown here is derived from an EMBL/GenBank/DDBJ whole genome shotgun (WGS) entry which is preliminary data.</text>
</comment>
<gene>
    <name evidence="5" type="ORF">MBAV_003595</name>
</gene>
<name>A0A0F3GQM2_9BACT</name>
<dbReference type="PANTHER" id="PTHR33175">
    <property type="entry name" value="DNA-BINDING PROTEIN HU"/>
    <property type="match status" value="1"/>
</dbReference>
<dbReference type="PANTHER" id="PTHR33175:SF3">
    <property type="entry name" value="DNA-BINDING PROTEIN HU-BETA"/>
    <property type="match status" value="1"/>
</dbReference>
<evidence type="ECO:0000256" key="4">
    <source>
        <dbReference type="RuleBase" id="RU003939"/>
    </source>
</evidence>
<keyword evidence="2" id="KW-0226">DNA condensation</keyword>
<evidence type="ECO:0000313" key="5">
    <source>
        <dbReference type="EMBL" id="KJU84210.1"/>
    </source>
</evidence>
<reference evidence="5 6" key="1">
    <citation type="submission" date="2015-02" db="EMBL/GenBank/DDBJ databases">
        <title>Single-cell genomics of uncultivated deep-branching MTB reveals a conserved set of magnetosome genes.</title>
        <authorList>
            <person name="Kolinko S."/>
            <person name="Richter M."/>
            <person name="Glockner F.O."/>
            <person name="Brachmann A."/>
            <person name="Schuler D."/>
        </authorList>
    </citation>
    <scope>NUCLEOTIDE SEQUENCE [LARGE SCALE GENOMIC DNA]</scope>
    <source>
        <strain evidence="5">TM-1</strain>
    </source>
</reference>
<evidence type="ECO:0000313" key="6">
    <source>
        <dbReference type="Proteomes" id="UP000033423"/>
    </source>
</evidence>
<accession>A0A0F3GQM2</accession>
<dbReference type="Proteomes" id="UP000033423">
    <property type="component" value="Unassembled WGS sequence"/>
</dbReference>
<keyword evidence="3 5" id="KW-0238">DNA-binding</keyword>
<dbReference type="AlphaFoldDB" id="A0A0F3GQM2"/>
<organism evidence="5 6">
    <name type="scientific">Candidatus Magnetobacterium bavaricum</name>
    <dbReference type="NCBI Taxonomy" id="29290"/>
    <lineage>
        <taxon>Bacteria</taxon>
        <taxon>Pseudomonadati</taxon>
        <taxon>Nitrospirota</taxon>
        <taxon>Thermodesulfovibrionia</taxon>
        <taxon>Thermodesulfovibrionales</taxon>
        <taxon>Candidatus Magnetobacteriaceae</taxon>
        <taxon>Candidatus Magnetobacterium</taxon>
    </lineage>
</organism>
<keyword evidence="6" id="KW-1185">Reference proteome</keyword>
<dbReference type="EMBL" id="LACI01001570">
    <property type="protein sequence ID" value="KJU84210.1"/>
    <property type="molecule type" value="Genomic_DNA"/>
</dbReference>
<dbReference type="PROSITE" id="PS00045">
    <property type="entry name" value="HISTONE_LIKE"/>
    <property type="match status" value="1"/>
</dbReference>
<dbReference type="PRINTS" id="PR01727">
    <property type="entry name" value="DNABINDINGHU"/>
</dbReference>
<dbReference type="InterPro" id="IPR020816">
    <property type="entry name" value="Histone-like_DNA-bd_CS"/>
</dbReference>
<dbReference type="SUPFAM" id="SSF47729">
    <property type="entry name" value="IHF-like DNA-binding proteins"/>
    <property type="match status" value="1"/>
</dbReference>
<dbReference type="Gene3D" id="4.10.520.10">
    <property type="entry name" value="IHF-like DNA-binding proteins"/>
    <property type="match status" value="1"/>
</dbReference>
<dbReference type="SMART" id="SM00411">
    <property type="entry name" value="BHL"/>
    <property type="match status" value="1"/>
</dbReference>
<dbReference type="InterPro" id="IPR010992">
    <property type="entry name" value="IHF-like_DNA-bd_dom_sf"/>
</dbReference>
<evidence type="ECO:0000256" key="1">
    <source>
        <dbReference type="ARBA" id="ARBA00010529"/>
    </source>
</evidence>
<dbReference type="Pfam" id="PF00216">
    <property type="entry name" value="Bac_DNA_binding"/>
    <property type="match status" value="1"/>
</dbReference>
<evidence type="ECO:0000256" key="2">
    <source>
        <dbReference type="ARBA" id="ARBA00023067"/>
    </source>
</evidence>